<dbReference type="PANTHER" id="PTHR43532">
    <property type="entry name" value="GLUCOSE-1-PHOSPHATE THYMIDYLYLTRANSFERASE"/>
    <property type="match status" value="1"/>
</dbReference>
<dbReference type="NCBIfam" id="TIGR01207">
    <property type="entry name" value="rmlA"/>
    <property type="match status" value="1"/>
</dbReference>
<keyword evidence="4 9" id="KW-0808">Transferase</keyword>
<evidence type="ECO:0000256" key="9">
    <source>
        <dbReference type="RuleBase" id="RU003706"/>
    </source>
</evidence>
<evidence type="ECO:0000256" key="7">
    <source>
        <dbReference type="ARBA" id="ARBA00022842"/>
    </source>
</evidence>
<name>A0ABW8UUG3_9RHOB</name>
<evidence type="ECO:0000259" key="10">
    <source>
        <dbReference type="Pfam" id="PF00483"/>
    </source>
</evidence>
<comment type="catalytic activity">
    <reaction evidence="8 9">
        <text>dTTP + alpha-D-glucose 1-phosphate + H(+) = dTDP-alpha-D-glucose + diphosphate</text>
        <dbReference type="Rhea" id="RHEA:15225"/>
        <dbReference type="ChEBI" id="CHEBI:15378"/>
        <dbReference type="ChEBI" id="CHEBI:33019"/>
        <dbReference type="ChEBI" id="CHEBI:37568"/>
        <dbReference type="ChEBI" id="CHEBI:57477"/>
        <dbReference type="ChEBI" id="CHEBI:58601"/>
        <dbReference type="EC" id="2.7.7.24"/>
    </reaction>
</comment>
<dbReference type="PANTHER" id="PTHR43532:SF1">
    <property type="entry name" value="GLUCOSE-1-PHOSPHATE THYMIDYLYLTRANSFERASE 1"/>
    <property type="match status" value="1"/>
</dbReference>
<dbReference type="Pfam" id="PF00483">
    <property type="entry name" value="NTP_transferase"/>
    <property type="match status" value="1"/>
</dbReference>
<dbReference type="InterPro" id="IPR005907">
    <property type="entry name" value="G1P_thy_trans_s"/>
</dbReference>
<evidence type="ECO:0000313" key="11">
    <source>
        <dbReference type="EMBL" id="MFL4469287.1"/>
    </source>
</evidence>
<dbReference type="GO" id="GO:0008879">
    <property type="term" value="F:glucose-1-phosphate thymidylyltransferase activity"/>
    <property type="evidence" value="ECO:0007669"/>
    <property type="project" value="UniProtKB-EC"/>
</dbReference>
<proteinExistence type="inferred from homology"/>
<evidence type="ECO:0000256" key="4">
    <source>
        <dbReference type="ARBA" id="ARBA00022679"/>
    </source>
</evidence>
<sequence>MTKRKGIILAGGSGTRLYPITMGVSKQLLPIYDKPMIYYPISVLMLAGIREIAMITTPQDQDQFKRTLGDGSQWGVTLTYIVQPSPDGLAQAYLLAEEFLDGAPSAMVLGDNIFFGHGLPELLAEADAHETGGTVFGYHVSDPERYGVVGFDAEGMAREIIEKPTNPPSNYAVTGLYFLDGDAPQRAREVQPSARGELEITTLLEMYLADGNLRVNRMGRGYAWLDTGTHGSLLDAGNFVRTLTNRQGLQTGSLEEIAYEQGWITKDDLKKRAAMFSKNDYGAYLDGLID</sequence>
<dbReference type="SUPFAM" id="SSF53448">
    <property type="entry name" value="Nucleotide-diphospho-sugar transferases"/>
    <property type="match status" value="1"/>
</dbReference>
<evidence type="ECO:0000256" key="2">
    <source>
        <dbReference type="ARBA" id="ARBA00010480"/>
    </source>
</evidence>
<keyword evidence="7 9" id="KW-0460">Magnesium</keyword>
<evidence type="ECO:0000256" key="5">
    <source>
        <dbReference type="ARBA" id="ARBA00022695"/>
    </source>
</evidence>
<evidence type="ECO:0000256" key="1">
    <source>
        <dbReference type="ARBA" id="ARBA00001946"/>
    </source>
</evidence>
<keyword evidence="6 9" id="KW-0479">Metal-binding</keyword>
<evidence type="ECO:0000256" key="6">
    <source>
        <dbReference type="ARBA" id="ARBA00022723"/>
    </source>
</evidence>
<comment type="cofactor">
    <cofactor evidence="1">
        <name>Mg(2+)</name>
        <dbReference type="ChEBI" id="CHEBI:18420"/>
    </cofactor>
</comment>
<protein>
    <recommendedName>
        <fullName evidence="3 9">Glucose-1-phosphate thymidylyltransferase</fullName>
        <ecNumber evidence="3 9">2.7.7.24</ecNumber>
    </recommendedName>
</protein>
<comment type="caution">
    <text evidence="11">The sequence shown here is derived from an EMBL/GenBank/DDBJ whole genome shotgun (WGS) entry which is preliminary data.</text>
</comment>
<comment type="similarity">
    <text evidence="2 9">Belongs to the glucose-1-phosphate thymidylyltransferase family.</text>
</comment>
<dbReference type="EMBL" id="JBHDIY010000002">
    <property type="protein sequence ID" value="MFL4469287.1"/>
    <property type="molecule type" value="Genomic_DNA"/>
</dbReference>
<dbReference type="Gene3D" id="3.90.550.10">
    <property type="entry name" value="Spore Coat Polysaccharide Biosynthesis Protein SpsA, Chain A"/>
    <property type="match status" value="1"/>
</dbReference>
<dbReference type="EC" id="2.7.7.24" evidence="3 9"/>
<dbReference type="CDD" id="cd02538">
    <property type="entry name" value="G1P_TT_short"/>
    <property type="match status" value="1"/>
</dbReference>
<evidence type="ECO:0000256" key="3">
    <source>
        <dbReference type="ARBA" id="ARBA00012461"/>
    </source>
</evidence>
<dbReference type="Proteomes" id="UP001627408">
    <property type="component" value="Unassembled WGS sequence"/>
</dbReference>
<dbReference type="RefSeq" id="WP_407591065.1">
    <property type="nucleotide sequence ID" value="NZ_JBHDIY010000002.1"/>
</dbReference>
<keyword evidence="12" id="KW-1185">Reference proteome</keyword>
<evidence type="ECO:0000313" key="12">
    <source>
        <dbReference type="Proteomes" id="UP001627408"/>
    </source>
</evidence>
<comment type="function">
    <text evidence="9">Catalyzes the formation of dTDP-glucose, from dTTP and glucose 1-phosphate, as well as its pyrophosphorolysis.</text>
</comment>
<reference evidence="11 12" key="1">
    <citation type="submission" date="2024-08" db="EMBL/GenBank/DDBJ databases">
        <title>Tateyamaria sp. nov., isolated from marine algae.</title>
        <authorList>
            <person name="Choi B.J."/>
            <person name="Kim J.M."/>
            <person name="Lee J.K."/>
            <person name="Choi D.G."/>
            <person name="Bayburt H."/>
            <person name="Baek J.H."/>
            <person name="Han D.M."/>
            <person name="Jeon C.O."/>
        </authorList>
    </citation>
    <scope>NUCLEOTIDE SEQUENCE [LARGE SCALE GENOMIC DNA]</scope>
    <source>
        <strain evidence="11 12">KMU-156</strain>
    </source>
</reference>
<evidence type="ECO:0000256" key="8">
    <source>
        <dbReference type="ARBA" id="ARBA00049336"/>
    </source>
</evidence>
<accession>A0ABW8UUG3</accession>
<feature type="domain" description="Nucleotidyl transferase" evidence="10">
    <location>
        <begin position="5"/>
        <end position="240"/>
    </location>
</feature>
<organism evidence="11 12">
    <name type="scientific">Tateyamaria armeniaca</name>
    <dbReference type="NCBI Taxonomy" id="2518930"/>
    <lineage>
        <taxon>Bacteria</taxon>
        <taxon>Pseudomonadati</taxon>
        <taxon>Pseudomonadota</taxon>
        <taxon>Alphaproteobacteria</taxon>
        <taxon>Rhodobacterales</taxon>
        <taxon>Roseobacteraceae</taxon>
        <taxon>Tateyamaria</taxon>
    </lineage>
</organism>
<dbReference type="InterPro" id="IPR029044">
    <property type="entry name" value="Nucleotide-diphossugar_trans"/>
</dbReference>
<gene>
    <name evidence="11" type="primary">rfbA</name>
    <name evidence="11" type="ORF">ACERZ8_05160</name>
</gene>
<dbReference type="InterPro" id="IPR005835">
    <property type="entry name" value="NTP_transferase_dom"/>
</dbReference>
<keyword evidence="5 9" id="KW-0548">Nucleotidyltransferase</keyword>